<dbReference type="AlphaFoldDB" id="A0AAW2I472"/>
<dbReference type="InterPro" id="IPR008547">
    <property type="entry name" value="DUF829_TMEM53"/>
</dbReference>
<accession>A0AAW2I472</accession>
<sequence>MAHSSLVGSGRRIMNASLNAASFLFSPKCTHRVCGRLSGILSTLFHTSVVRRLSGLDSEDNAKKRVKSEKLSESSTITVDEITKEIHFYRDANNNFPETSYVDIDVPYGPPLAILLPSLTPNVTVMRKLVELYGKKGFDVVSVNLTKNQLLYPRKEGGAAGVVSTFLSYLNGTQKNRPYIVHGFSTGAYVYGEMMAQLSEDPDVSCAILENIKGCLWDSPVEFKLAAPVAGKALYPRNIAKRWLFERAVSRHLSEHRHDSIHCWERSLDNFCRQKCRVPNLFFVSEKDPLSNPASIESVRHVMEQNGIPTYQKTWQDSKHVEHFVKYCEEYLHGMNLFLSLANMFPDPAGKYQSYSTNTYLTSIRLNKRGNRVR</sequence>
<dbReference type="Gene3D" id="3.40.50.1820">
    <property type="entry name" value="alpha/beta hydrolase"/>
    <property type="match status" value="1"/>
</dbReference>
<comment type="caution">
    <text evidence="1">The sequence shown here is derived from an EMBL/GenBank/DDBJ whole genome shotgun (WGS) entry which is preliminary data.</text>
</comment>
<dbReference type="EMBL" id="JARGDH010000002">
    <property type="protein sequence ID" value="KAL0276513.1"/>
    <property type="molecule type" value="Genomic_DNA"/>
</dbReference>
<dbReference type="SUPFAM" id="SSF53474">
    <property type="entry name" value="alpha/beta-Hydrolases"/>
    <property type="match status" value="1"/>
</dbReference>
<dbReference type="PANTHER" id="PTHR20908:SF4">
    <property type="entry name" value="SI:DKEY-5I3.5"/>
    <property type="match status" value="1"/>
</dbReference>
<reference evidence="1" key="1">
    <citation type="journal article" date="2024" name="Gigascience">
        <title>Chromosome-level genome of the poultry shaft louse Menopon gallinae provides insight into the host-switching and adaptive evolution of parasitic lice.</title>
        <authorList>
            <person name="Xu Y."/>
            <person name="Ma L."/>
            <person name="Liu S."/>
            <person name="Liang Y."/>
            <person name="Liu Q."/>
            <person name="He Z."/>
            <person name="Tian L."/>
            <person name="Duan Y."/>
            <person name="Cai W."/>
            <person name="Li H."/>
            <person name="Song F."/>
        </authorList>
    </citation>
    <scope>NUCLEOTIDE SEQUENCE</scope>
    <source>
        <strain evidence="1">Cailab_2023a</strain>
    </source>
</reference>
<organism evidence="1">
    <name type="scientific">Menopon gallinae</name>
    <name type="common">poultry shaft louse</name>
    <dbReference type="NCBI Taxonomy" id="328185"/>
    <lineage>
        <taxon>Eukaryota</taxon>
        <taxon>Metazoa</taxon>
        <taxon>Ecdysozoa</taxon>
        <taxon>Arthropoda</taxon>
        <taxon>Hexapoda</taxon>
        <taxon>Insecta</taxon>
        <taxon>Pterygota</taxon>
        <taxon>Neoptera</taxon>
        <taxon>Paraneoptera</taxon>
        <taxon>Psocodea</taxon>
        <taxon>Troctomorpha</taxon>
        <taxon>Phthiraptera</taxon>
        <taxon>Amblycera</taxon>
        <taxon>Menoponidae</taxon>
        <taxon>Menopon</taxon>
    </lineage>
</organism>
<evidence type="ECO:0000313" key="1">
    <source>
        <dbReference type="EMBL" id="KAL0276513.1"/>
    </source>
</evidence>
<name>A0AAW2I472_9NEOP</name>
<dbReference type="GO" id="GO:0017171">
    <property type="term" value="F:serine hydrolase activity"/>
    <property type="evidence" value="ECO:0007669"/>
    <property type="project" value="TreeGrafter"/>
</dbReference>
<protein>
    <submittedName>
        <fullName evidence="1">Uncharacterized protein</fullName>
    </submittedName>
</protein>
<proteinExistence type="predicted"/>
<dbReference type="PANTHER" id="PTHR20908">
    <property type="entry name" value="LD15586P"/>
    <property type="match status" value="1"/>
</dbReference>
<dbReference type="InterPro" id="IPR029058">
    <property type="entry name" value="AB_hydrolase_fold"/>
</dbReference>
<dbReference type="Pfam" id="PF05705">
    <property type="entry name" value="DUF829"/>
    <property type="match status" value="1"/>
</dbReference>
<gene>
    <name evidence="1" type="ORF">PYX00_004072</name>
</gene>